<keyword evidence="2" id="KW-0444">Lipid biosynthesis</keyword>
<dbReference type="Proteomes" id="UP000198893">
    <property type="component" value="Unassembled WGS sequence"/>
</dbReference>
<evidence type="ECO:0000256" key="6">
    <source>
        <dbReference type="ARBA" id="ARBA00038095"/>
    </source>
</evidence>
<dbReference type="SUPFAM" id="SSF55729">
    <property type="entry name" value="Acyl-CoA N-acyltransferases (Nat)"/>
    <property type="match status" value="1"/>
</dbReference>
<keyword evidence="12" id="KW-1185">Reference proteome</keyword>
<evidence type="ECO:0000256" key="2">
    <source>
        <dbReference type="ARBA" id="ARBA00022516"/>
    </source>
</evidence>
<keyword evidence="5" id="KW-0012">Acyltransferase</keyword>
<accession>A0A1H8PQC8</accession>
<proteinExistence type="inferred from homology"/>
<dbReference type="GO" id="GO:0043810">
    <property type="term" value="F:ornithine-acyl [acyl carrier protein] N-acyltransferase activity"/>
    <property type="evidence" value="ECO:0007669"/>
    <property type="project" value="UniProtKB-EC"/>
</dbReference>
<evidence type="ECO:0000256" key="10">
    <source>
        <dbReference type="ARBA" id="ARBA00047785"/>
    </source>
</evidence>
<evidence type="ECO:0000256" key="4">
    <source>
        <dbReference type="ARBA" id="ARBA00023098"/>
    </source>
</evidence>
<dbReference type="EC" id="2.3.2.30" evidence="7"/>
<comment type="catalytic activity">
    <reaction evidence="10">
        <text>a (3R)-hydroxyacyl-[ACP] + L-ornithine = a lyso-ornithine lipid + holo-[ACP] + H(+)</text>
        <dbReference type="Rhea" id="RHEA:20633"/>
        <dbReference type="Rhea" id="RHEA-COMP:9685"/>
        <dbReference type="Rhea" id="RHEA-COMP:9945"/>
        <dbReference type="ChEBI" id="CHEBI:15378"/>
        <dbReference type="ChEBI" id="CHEBI:46911"/>
        <dbReference type="ChEBI" id="CHEBI:64479"/>
        <dbReference type="ChEBI" id="CHEBI:78827"/>
        <dbReference type="ChEBI" id="CHEBI:138482"/>
        <dbReference type="EC" id="2.3.2.30"/>
    </reaction>
    <physiologicalReaction direction="left-to-right" evidence="10">
        <dbReference type="Rhea" id="RHEA:20634"/>
    </physiologicalReaction>
</comment>
<keyword evidence="3" id="KW-0808">Transferase</keyword>
<evidence type="ECO:0000256" key="3">
    <source>
        <dbReference type="ARBA" id="ARBA00022679"/>
    </source>
</evidence>
<comment type="similarity">
    <text evidence="6">Belongs to the acetyltransferase family. OlsB subfamily.</text>
</comment>
<evidence type="ECO:0000313" key="12">
    <source>
        <dbReference type="Proteomes" id="UP000198893"/>
    </source>
</evidence>
<evidence type="ECO:0000313" key="11">
    <source>
        <dbReference type="EMBL" id="SEO43961.1"/>
    </source>
</evidence>
<dbReference type="Gene3D" id="3.40.630.30">
    <property type="match status" value="1"/>
</dbReference>
<gene>
    <name evidence="11" type="ORF">SAMN04490248_10592</name>
</gene>
<dbReference type="OrthoDB" id="9787072at2"/>
<sequence length="245" mass="28034">MVALSKGRYRARIAQTETDIRSAQALRQTAFRRAEEGGLDRDEFDPLCTHVLVEEEKTETLVCCFRILPLAGGAEIGRSYSAQFYELSALRAFDGPMVEMGRFCIHPDWTDPDILRVAWGAMTDFVERNRVEMLFGCSSFAGTDARHYYDAFAMLRDRHLAPTRWLPRVKAPKVFRFAKRLRRKPDLKLAQLRMPPLLRTYLLMGGWVSDHAVIDTHMNTLHVFTGLEVHAIPPARRKLLRAISG</sequence>
<evidence type="ECO:0000256" key="9">
    <source>
        <dbReference type="ARBA" id="ARBA00045724"/>
    </source>
</evidence>
<keyword evidence="4" id="KW-0443">Lipid metabolism</keyword>
<dbReference type="PANTHER" id="PTHR37323:SF1">
    <property type="entry name" value="L-ORNITHINE N(ALPHA)-ACYLTRANSFERASE"/>
    <property type="match status" value="1"/>
</dbReference>
<dbReference type="InterPro" id="IPR016181">
    <property type="entry name" value="Acyl_CoA_acyltransferase"/>
</dbReference>
<name>A0A1H8PQC8_9RHOB</name>
<dbReference type="EMBL" id="FODS01000005">
    <property type="protein sequence ID" value="SEO43961.1"/>
    <property type="molecule type" value="Genomic_DNA"/>
</dbReference>
<comment type="function">
    <text evidence="9">Catalyzes the first step in the biosynthesis of ornithine lipids, which are phosphorus-free membrane lipids. Catalyzes the 3-hydroxyacyl-acyl carrier protein-dependent acylation of ornithine to form lyso-ornithine lipid (LOL).</text>
</comment>
<dbReference type="STRING" id="569882.SAMN04490248_10592"/>
<dbReference type="InterPro" id="IPR052351">
    <property type="entry name" value="Ornithine_N-alpha-AT"/>
</dbReference>
<reference evidence="11 12" key="1">
    <citation type="submission" date="2016-10" db="EMBL/GenBank/DDBJ databases">
        <authorList>
            <person name="de Groot N.N."/>
        </authorList>
    </citation>
    <scope>NUCLEOTIDE SEQUENCE [LARGE SCALE GENOMIC DNA]</scope>
    <source>
        <strain evidence="11 12">DSM 27842</strain>
    </source>
</reference>
<dbReference type="AlphaFoldDB" id="A0A1H8PQC8"/>
<comment type="pathway">
    <text evidence="1">Lipid metabolism.</text>
</comment>
<evidence type="ECO:0000256" key="7">
    <source>
        <dbReference type="ARBA" id="ARBA00039058"/>
    </source>
</evidence>
<organism evidence="11 12">
    <name type="scientific">Salinihabitans flavidus</name>
    <dbReference type="NCBI Taxonomy" id="569882"/>
    <lineage>
        <taxon>Bacteria</taxon>
        <taxon>Pseudomonadati</taxon>
        <taxon>Pseudomonadota</taxon>
        <taxon>Alphaproteobacteria</taxon>
        <taxon>Rhodobacterales</taxon>
        <taxon>Roseobacteraceae</taxon>
        <taxon>Salinihabitans</taxon>
    </lineage>
</organism>
<dbReference type="Pfam" id="PF13444">
    <property type="entry name" value="Acetyltransf_5"/>
    <property type="match status" value="1"/>
</dbReference>
<evidence type="ECO:0000256" key="5">
    <source>
        <dbReference type="ARBA" id="ARBA00023315"/>
    </source>
</evidence>
<protein>
    <recommendedName>
        <fullName evidence="8">L-ornithine N(alpha)-acyltransferase</fullName>
        <ecNumber evidence="7">2.3.2.30</ecNumber>
    </recommendedName>
</protein>
<evidence type="ECO:0000256" key="1">
    <source>
        <dbReference type="ARBA" id="ARBA00005189"/>
    </source>
</evidence>
<dbReference type="RefSeq" id="WP_093116569.1">
    <property type="nucleotide sequence ID" value="NZ_FODS01000005.1"/>
</dbReference>
<evidence type="ECO:0000256" key="8">
    <source>
        <dbReference type="ARBA" id="ARBA00039866"/>
    </source>
</evidence>
<dbReference type="PANTHER" id="PTHR37323">
    <property type="entry name" value="GCN5-RELATED N-ACETYLTRANSFERASE"/>
    <property type="match status" value="1"/>
</dbReference>
<dbReference type="GO" id="GO:0006629">
    <property type="term" value="P:lipid metabolic process"/>
    <property type="evidence" value="ECO:0007669"/>
    <property type="project" value="UniProtKB-KW"/>
</dbReference>